<dbReference type="SUPFAM" id="SSF49503">
    <property type="entry name" value="Cupredoxins"/>
    <property type="match status" value="1"/>
</dbReference>
<dbReference type="GO" id="GO:0046872">
    <property type="term" value="F:metal ion binding"/>
    <property type="evidence" value="ECO:0007669"/>
    <property type="project" value="UniProtKB-KW"/>
</dbReference>
<dbReference type="Gene3D" id="2.60.40.420">
    <property type="entry name" value="Cupredoxins - blue copper proteins"/>
    <property type="match status" value="1"/>
</dbReference>
<keyword evidence="2" id="KW-0732">Signal</keyword>
<dbReference type="CDD" id="cd00920">
    <property type="entry name" value="Cupredoxin"/>
    <property type="match status" value="1"/>
</dbReference>
<gene>
    <name evidence="4" type="ORF">DFI_03375</name>
</gene>
<feature type="domain" description="Sulfocyanin-like C-terminal" evidence="3">
    <location>
        <begin position="37"/>
        <end position="163"/>
    </location>
</feature>
<evidence type="ECO:0000259" key="3">
    <source>
        <dbReference type="Pfam" id="PF06525"/>
    </source>
</evidence>
<keyword evidence="5" id="KW-1185">Reference proteome</keyword>
<dbReference type="AlphaFoldDB" id="A0A221SU40"/>
<accession>A0A221SU40</accession>
<evidence type="ECO:0000256" key="2">
    <source>
        <dbReference type="SAM" id="SignalP"/>
    </source>
</evidence>
<dbReference type="PROSITE" id="PS00079">
    <property type="entry name" value="MULTICOPPER_OXIDASE1"/>
    <property type="match status" value="1"/>
</dbReference>
<dbReference type="InterPro" id="IPR033138">
    <property type="entry name" value="Cu_oxidase_CS"/>
</dbReference>
<dbReference type="STRING" id="317577.GCA_000419625_00464"/>
<dbReference type="Proteomes" id="UP000259030">
    <property type="component" value="Chromosome"/>
</dbReference>
<dbReference type="InterPro" id="IPR008972">
    <property type="entry name" value="Cupredoxin"/>
</dbReference>
<feature type="signal peptide" evidence="2">
    <location>
        <begin position="1"/>
        <end position="19"/>
    </location>
</feature>
<sequence length="171" mass="17585">MKNTVMTALLLASTSVVLAQTAAPATTTTPAQPPVITADAAKKLVKISFVAGHGTHNNGLNYNGDAKGEKTLTVPLGWTVEVSLSNAGRMPHDMAIVAGTALPADPFKARLAFPNAATAVVAPSGATAAPTTFVVNRPGSYFVLCRVGKHAQNGMYVKLNVVNGAKAVTYK</sequence>
<evidence type="ECO:0000256" key="1">
    <source>
        <dbReference type="ARBA" id="ARBA00022723"/>
    </source>
</evidence>
<reference evidence="4 5" key="1">
    <citation type="submission" date="2017-05" db="EMBL/GenBank/DDBJ databases">
        <title>The complete genome sequence of Deinococcus ficus isolated from the rhizosphere of the Ficus religiosa L. in Taiwan.</title>
        <authorList>
            <person name="Wu K.-M."/>
            <person name="Liao T.-L."/>
            <person name="Liu Y.-M."/>
            <person name="Young C.-C."/>
            <person name="Tsai S.-F."/>
        </authorList>
    </citation>
    <scope>NUCLEOTIDE SEQUENCE [LARGE SCALE GENOMIC DNA]</scope>
    <source>
        <strain evidence="4 5">CC-FR2-10</strain>
    </source>
</reference>
<feature type="chain" id="PRO_5011268874" description="Sulfocyanin-like C-terminal domain-containing protein" evidence="2">
    <location>
        <begin position="20"/>
        <end position="171"/>
    </location>
</feature>
<dbReference type="KEGG" id="dfc:DFI_03375"/>
<proteinExistence type="predicted"/>
<dbReference type="EMBL" id="CP021081">
    <property type="protein sequence ID" value="ASN80179.1"/>
    <property type="molecule type" value="Genomic_DNA"/>
</dbReference>
<name>A0A221SU40_9DEIO</name>
<evidence type="ECO:0000313" key="5">
    <source>
        <dbReference type="Proteomes" id="UP000259030"/>
    </source>
</evidence>
<protein>
    <recommendedName>
        <fullName evidence="3">Sulfocyanin-like C-terminal domain-containing protein</fullName>
    </recommendedName>
</protein>
<evidence type="ECO:0000313" key="4">
    <source>
        <dbReference type="EMBL" id="ASN80179.1"/>
    </source>
</evidence>
<keyword evidence="1" id="KW-0479">Metal-binding</keyword>
<dbReference type="InterPro" id="IPR049544">
    <property type="entry name" value="SoxE-like_C"/>
</dbReference>
<organism evidence="4 5">
    <name type="scientific">Deinococcus ficus</name>
    <dbReference type="NCBI Taxonomy" id="317577"/>
    <lineage>
        <taxon>Bacteria</taxon>
        <taxon>Thermotogati</taxon>
        <taxon>Deinococcota</taxon>
        <taxon>Deinococci</taxon>
        <taxon>Deinococcales</taxon>
        <taxon>Deinococcaceae</taxon>
        <taxon>Deinococcus</taxon>
    </lineage>
</organism>
<dbReference type="RefSeq" id="WP_051307446.1">
    <property type="nucleotide sequence ID" value="NZ_CP021081.1"/>
</dbReference>
<dbReference type="Pfam" id="PF06525">
    <property type="entry name" value="SoxE"/>
    <property type="match status" value="1"/>
</dbReference>